<sequence length="397" mass="41781">MIPVVRGVLDPTSSTDQAAPLLVLGPSLGTVSDAWAPAASRLTATHRVVRFDLPGHGISPATREPFTMADLAAAVLVLVDSLGGGRFRYAGASLGGAIGIELAAGPAGDRLDGLAVICSNAKIGEAEGWTSRAEQVRRQGTASLIAATSGRWFAPGYLTREPDVVGRMLKDLVDVDDESYALCCEALAGFDRRADAGSITARSIVIAGDSDPVVTADQAAELAAAMGARSELLADTGHQAQVERADTVAALLTAAFPANRYDAGMIVRREVLSGPYVDASLAGITPDTRDFQRFITEYAWGSVWTRPGLDRRMRSAVTISSLVTAHHWHELELHLHAAQRNGLTKEEITEILLQTAIYAGVPDANTAFGIAKRVFAETAAAAQNDDASAHAADDEED</sequence>
<dbReference type="Pfam" id="PF00561">
    <property type="entry name" value="Abhydrolase_1"/>
    <property type="match status" value="1"/>
</dbReference>
<organism evidence="3 4">
    <name type="scientific">Naasia aerilata</name>
    <dbReference type="NCBI Taxonomy" id="1162966"/>
    <lineage>
        <taxon>Bacteria</taxon>
        <taxon>Bacillati</taxon>
        <taxon>Actinomycetota</taxon>
        <taxon>Actinomycetes</taxon>
        <taxon>Micrococcales</taxon>
        <taxon>Microbacteriaceae</taxon>
        <taxon>Naasia</taxon>
    </lineage>
</organism>
<dbReference type="SUPFAM" id="SSF53474">
    <property type="entry name" value="alpha/beta-Hydrolases"/>
    <property type="match status" value="1"/>
</dbReference>
<keyword evidence="4" id="KW-1185">Reference proteome</keyword>
<name>A0ABN6XL81_9MICO</name>
<evidence type="ECO:0000313" key="3">
    <source>
        <dbReference type="EMBL" id="BDZ44430.1"/>
    </source>
</evidence>
<evidence type="ECO:0000313" key="4">
    <source>
        <dbReference type="Proteomes" id="UP001321498"/>
    </source>
</evidence>
<dbReference type="EMBL" id="AP027731">
    <property type="protein sequence ID" value="BDZ44430.1"/>
    <property type="molecule type" value="Genomic_DNA"/>
</dbReference>
<dbReference type="PANTHER" id="PTHR33570:SF2">
    <property type="entry name" value="CARBOXYMUCONOLACTONE DECARBOXYLASE-LIKE DOMAIN-CONTAINING PROTEIN"/>
    <property type="match status" value="1"/>
</dbReference>
<dbReference type="Proteomes" id="UP001321498">
    <property type="component" value="Chromosome"/>
</dbReference>
<dbReference type="RefSeq" id="WP_286277890.1">
    <property type="nucleotide sequence ID" value="NZ_AP027731.1"/>
</dbReference>
<dbReference type="Gene3D" id="3.40.50.1820">
    <property type="entry name" value="alpha/beta hydrolase"/>
    <property type="match status" value="1"/>
</dbReference>
<dbReference type="InterPro" id="IPR052512">
    <property type="entry name" value="4CMD/NDH-1_regulator"/>
</dbReference>
<dbReference type="Gene3D" id="1.20.1290.10">
    <property type="entry name" value="AhpD-like"/>
    <property type="match status" value="1"/>
</dbReference>
<evidence type="ECO:0000259" key="1">
    <source>
        <dbReference type="Pfam" id="PF00561"/>
    </source>
</evidence>
<proteinExistence type="predicted"/>
<dbReference type="InterPro" id="IPR029058">
    <property type="entry name" value="AB_hydrolase_fold"/>
</dbReference>
<feature type="domain" description="Carboxymuconolactone decarboxylase-like" evidence="2">
    <location>
        <begin position="290"/>
        <end position="372"/>
    </location>
</feature>
<dbReference type="SUPFAM" id="SSF69118">
    <property type="entry name" value="AhpD-like"/>
    <property type="match status" value="1"/>
</dbReference>
<dbReference type="InterPro" id="IPR000073">
    <property type="entry name" value="AB_hydrolase_1"/>
</dbReference>
<dbReference type="InterPro" id="IPR003779">
    <property type="entry name" value="CMD-like"/>
</dbReference>
<reference evidence="4" key="1">
    <citation type="journal article" date="2019" name="Int. J. Syst. Evol. Microbiol.">
        <title>The Global Catalogue of Microorganisms (GCM) 10K type strain sequencing project: providing services to taxonomists for standard genome sequencing and annotation.</title>
        <authorList>
            <consortium name="The Broad Institute Genomics Platform"/>
            <consortium name="The Broad Institute Genome Sequencing Center for Infectious Disease"/>
            <person name="Wu L."/>
            <person name="Ma J."/>
        </authorList>
    </citation>
    <scope>NUCLEOTIDE SEQUENCE [LARGE SCALE GENOMIC DNA]</scope>
    <source>
        <strain evidence="4">NBRC 108725</strain>
    </source>
</reference>
<gene>
    <name evidence="3" type="ORF">GCM10025866_03390</name>
</gene>
<dbReference type="Pfam" id="PF02627">
    <property type="entry name" value="CMD"/>
    <property type="match status" value="1"/>
</dbReference>
<evidence type="ECO:0000259" key="2">
    <source>
        <dbReference type="Pfam" id="PF02627"/>
    </source>
</evidence>
<feature type="domain" description="AB hydrolase-1" evidence="1">
    <location>
        <begin position="20"/>
        <end position="244"/>
    </location>
</feature>
<dbReference type="InterPro" id="IPR029032">
    <property type="entry name" value="AhpD-like"/>
</dbReference>
<dbReference type="PRINTS" id="PR00111">
    <property type="entry name" value="ABHYDROLASE"/>
</dbReference>
<accession>A0ABN6XL81</accession>
<protein>
    <submittedName>
        <fullName evidence="3">3-oxoadipate enol-lactonase</fullName>
    </submittedName>
</protein>
<dbReference type="PANTHER" id="PTHR33570">
    <property type="entry name" value="4-CARBOXYMUCONOLACTONE DECARBOXYLASE FAMILY PROTEIN"/>
    <property type="match status" value="1"/>
</dbReference>